<organism evidence="2 4">
    <name type="scientific">Oceanimonas baumannii</name>
    <dbReference type="NCBI Taxonomy" id="129578"/>
    <lineage>
        <taxon>Bacteria</taxon>
        <taxon>Pseudomonadati</taxon>
        <taxon>Pseudomonadota</taxon>
        <taxon>Gammaproteobacteria</taxon>
        <taxon>Aeromonadales</taxon>
        <taxon>Aeromonadaceae</taxon>
        <taxon>Oceanimonas</taxon>
    </lineage>
</organism>
<dbReference type="InterPro" id="IPR016181">
    <property type="entry name" value="Acyl_CoA_acyltransferase"/>
</dbReference>
<sequence>MSVKPVTDAMWPAILTLQEEAYAEVAPESLEVLQSKWQRSPDSCFVYQDGEQLAGYLLAHSWSGESPPSLFKPLPQKAGCDYLFLHDLVISQRAAGNGVGSVMTDHLIKTASMLGYGKIRLVSVQDSSIFWQKMGFIPMDTTVCASYGAGAQFMQRDILV</sequence>
<protein>
    <submittedName>
        <fullName evidence="3">Acetyltransferase (GNAT) family protein</fullName>
    </submittedName>
    <submittedName>
        <fullName evidence="2">GNAT family N-acetyltransferase</fullName>
    </submittedName>
</protein>
<reference evidence="2 4" key="1">
    <citation type="submission" date="2017-08" db="EMBL/GenBank/DDBJ databases">
        <title>Draft Genome Sequence of the Marine Bacterium Oceanimonas baumannii ATCC 700832.</title>
        <authorList>
            <person name="Mcclelland W.D."/>
            <person name="Brennan M.A."/>
            <person name="Trachtenberg A.M."/>
            <person name="Maclea K.S."/>
        </authorList>
    </citation>
    <scope>NUCLEOTIDE SEQUENCE [LARGE SCALE GENOMIC DNA]</scope>
    <source>
        <strain evidence="2 4">ATCC 700832</strain>
    </source>
</reference>
<dbReference type="OrthoDB" id="359414at2"/>
<name>A0A235CFK1_9GAMM</name>
<dbReference type="AlphaFoldDB" id="A0A235CFK1"/>
<dbReference type="EMBL" id="NQJF01000011">
    <property type="protein sequence ID" value="OYD23144.1"/>
    <property type="molecule type" value="Genomic_DNA"/>
</dbReference>
<evidence type="ECO:0000259" key="1">
    <source>
        <dbReference type="PROSITE" id="PS51186"/>
    </source>
</evidence>
<dbReference type="EMBL" id="SODO01000009">
    <property type="protein sequence ID" value="TDW58416.1"/>
    <property type="molecule type" value="Genomic_DNA"/>
</dbReference>
<dbReference type="Pfam" id="PF00583">
    <property type="entry name" value="Acetyltransf_1"/>
    <property type="match status" value="1"/>
</dbReference>
<dbReference type="PROSITE" id="PS51186">
    <property type="entry name" value="GNAT"/>
    <property type="match status" value="1"/>
</dbReference>
<evidence type="ECO:0000313" key="3">
    <source>
        <dbReference type="EMBL" id="TDW58416.1"/>
    </source>
</evidence>
<keyword evidence="5" id="KW-1185">Reference proteome</keyword>
<evidence type="ECO:0000313" key="4">
    <source>
        <dbReference type="Proteomes" id="UP000243640"/>
    </source>
</evidence>
<dbReference type="GO" id="GO:0016747">
    <property type="term" value="F:acyltransferase activity, transferring groups other than amino-acyl groups"/>
    <property type="evidence" value="ECO:0007669"/>
    <property type="project" value="InterPro"/>
</dbReference>
<dbReference type="InterPro" id="IPR000182">
    <property type="entry name" value="GNAT_dom"/>
</dbReference>
<proteinExistence type="predicted"/>
<evidence type="ECO:0000313" key="2">
    <source>
        <dbReference type="EMBL" id="OYD23144.1"/>
    </source>
</evidence>
<gene>
    <name evidence="2" type="ORF">B6S09_13900</name>
    <name evidence="3" type="ORF">LY04_02519</name>
</gene>
<dbReference type="Proteomes" id="UP000295058">
    <property type="component" value="Unassembled WGS sequence"/>
</dbReference>
<reference evidence="3 5" key="2">
    <citation type="submission" date="2019-03" db="EMBL/GenBank/DDBJ databases">
        <title>Genomic Encyclopedia of Archaeal and Bacterial Type Strains, Phase II (KMG-II): from individual species to whole genera.</title>
        <authorList>
            <person name="Goeker M."/>
        </authorList>
    </citation>
    <scope>NUCLEOTIDE SEQUENCE [LARGE SCALE GENOMIC DNA]</scope>
    <source>
        <strain evidence="3 5">DSM 15594</strain>
    </source>
</reference>
<comment type="caution">
    <text evidence="2">The sequence shown here is derived from an EMBL/GenBank/DDBJ whole genome shotgun (WGS) entry which is preliminary data.</text>
</comment>
<dbReference type="CDD" id="cd04301">
    <property type="entry name" value="NAT_SF"/>
    <property type="match status" value="1"/>
</dbReference>
<accession>A0A235CFK1</accession>
<evidence type="ECO:0000313" key="5">
    <source>
        <dbReference type="Proteomes" id="UP000295058"/>
    </source>
</evidence>
<feature type="domain" description="N-acetyltransferase" evidence="1">
    <location>
        <begin position="1"/>
        <end position="159"/>
    </location>
</feature>
<dbReference type="Gene3D" id="3.40.630.30">
    <property type="match status" value="1"/>
</dbReference>
<dbReference type="Proteomes" id="UP000243640">
    <property type="component" value="Unassembled WGS sequence"/>
</dbReference>
<keyword evidence="2" id="KW-0808">Transferase</keyword>
<dbReference type="RefSeq" id="WP_094279093.1">
    <property type="nucleotide sequence ID" value="NZ_NQJF01000011.1"/>
</dbReference>
<dbReference type="SUPFAM" id="SSF55729">
    <property type="entry name" value="Acyl-CoA N-acyltransferases (Nat)"/>
    <property type="match status" value="1"/>
</dbReference>